<evidence type="ECO:0000256" key="1">
    <source>
        <dbReference type="SAM" id="MobiDB-lite"/>
    </source>
</evidence>
<keyword evidence="3" id="KW-1185">Reference proteome</keyword>
<name>A0ABP0PNX3_9DINO</name>
<proteinExistence type="predicted"/>
<feature type="region of interest" description="Disordered" evidence="1">
    <location>
        <begin position="26"/>
        <end position="50"/>
    </location>
</feature>
<dbReference type="EMBL" id="CAXAMM010037557">
    <property type="protein sequence ID" value="CAK9077286.1"/>
    <property type="molecule type" value="Genomic_DNA"/>
</dbReference>
<gene>
    <name evidence="2" type="ORF">SCF082_LOCUS37094</name>
</gene>
<feature type="compositionally biased region" description="Polar residues" evidence="1">
    <location>
        <begin position="38"/>
        <end position="50"/>
    </location>
</feature>
<comment type="caution">
    <text evidence="2">The sequence shown here is derived from an EMBL/GenBank/DDBJ whole genome shotgun (WGS) entry which is preliminary data.</text>
</comment>
<evidence type="ECO:0000313" key="2">
    <source>
        <dbReference type="EMBL" id="CAK9077286.1"/>
    </source>
</evidence>
<sequence>MLRGSLSGSMTQSLSMTAVRPSIRASVTSGAGHPQPLRASTISSTTANAPSQRRNAMQWITSRISQGLFWILTLGHCSVYMFGPGSFEEFSNFVLFVWAPCWRRRSNEEKDPVRDSRVSAVLPNPCRTLVGWCKDAKDAGKDAYVE</sequence>
<reference evidence="2 3" key="1">
    <citation type="submission" date="2024-02" db="EMBL/GenBank/DDBJ databases">
        <authorList>
            <person name="Chen Y."/>
            <person name="Shah S."/>
            <person name="Dougan E. K."/>
            <person name="Thang M."/>
            <person name="Chan C."/>
        </authorList>
    </citation>
    <scope>NUCLEOTIDE SEQUENCE [LARGE SCALE GENOMIC DNA]</scope>
</reference>
<organism evidence="2 3">
    <name type="scientific">Durusdinium trenchii</name>
    <dbReference type="NCBI Taxonomy" id="1381693"/>
    <lineage>
        <taxon>Eukaryota</taxon>
        <taxon>Sar</taxon>
        <taxon>Alveolata</taxon>
        <taxon>Dinophyceae</taxon>
        <taxon>Suessiales</taxon>
        <taxon>Symbiodiniaceae</taxon>
        <taxon>Durusdinium</taxon>
    </lineage>
</organism>
<protein>
    <submittedName>
        <fullName evidence="2">Uncharacterized protein</fullName>
    </submittedName>
</protein>
<accession>A0ABP0PNX3</accession>
<dbReference type="Proteomes" id="UP001642464">
    <property type="component" value="Unassembled WGS sequence"/>
</dbReference>
<evidence type="ECO:0000313" key="3">
    <source>
        <dbReference type="Proteomes" id="UP001642464"/>
    </source>
</evidence>